<reference evidence="7 8" key="1">
    <citation type="submission" date="2019-06" db="EMBL/GenBank/DDBJ databases">
        <title>Whole genome sequence for Cellvibrionaceae sp. R142.</title>
        <authorList>
            <person name="Wang G."/>
        </authorList>
    </citation>
    <scope>NUCLEOTIDE SEQUENCE [LARGE SCALE GENOMIC DNA]</scope>
    <source>
        <strain evidence="7 8">R142</strain>
    </source>
</reference>
<evidence type="ECO:0000313" key="7">
    <source>
        <dbReference type="EMBL" id="TQV73483.1"/>
    </source>
</evidence>
<comment type="similarity">
    <text evidence="2">Belongs to the DUF177 domain family.</text>
</comment>
<dbReference type="PANTHER" id="PTHR38099:SF1">
    <property type="entry name" value="LARGE RIBOSOMAL RNA SUBUNIT ACCUMULATION PROTEIN YCED"/>
    <property type="match status" value="1"/>
</dbReference>
<keyword evidence="4" id="KW-0690">Ribosome biogenesis</keyword>
<dbReference type="InterPro" id="IPR003772">
    <property type="entry name" value="YceD"/>
</dbReference>
<dbReference type="EMBL" id="VHSG01000018">
    <property type="protein sequence ID" value="TQV73483.1"/>
    <property type="molecule type" value="Genomic_DNA"/>
</dbReference>
<dbReference type="Proteomes" id="UP000319732">
    <property type="component" value="Unassembled WGS sequence"/>
</dbReference>
<dbReference type="GO" id="GO:0005829">
    <property type="term" value="C:cytosol"/>
    <property type="evidence" value="ECO:0007669"/>
    <property type="project" value="TreeGrafter"/>
</dbReference>
<dbReference type="AlphaFoldDB" id="A0A545T8C7"/>
<dbReference type="GO" id="GO:0042254">
    <property type="term" value="P:ribosome biogenesis"/>
    <property type="evidence" value="ECO:0007669"/>
    <property type="project" value="UniProtKB-KW"/>
</dbReference>
<dbReference type="InterPro" id="IPR039255">
    <property type="entry name" value="YceD_bac"/>
</dbReference>
<evidence type="ECO:0000256" key="1">
    <source>
        <dbReference type="ARBA" id="ARBA00002868"/>
    </source>
</evidence>
<comment type="caution">
    <text evidence="7">The sequence shown here is derived from an EMBL/GenBank/DDBJ whole genome shotgun (WGS) entry which is preliminary data.</text>
</comment>
<organism evidence="7 8">
    <name type="scientific">Exilibacterium tricleocarpae</name>
    <dbReference type="NCBI Taxonomy" id="2591008"/>
    <lineage>
        <taxon>Bacteria</taxon>
        <taxon>Pseudomonadati</taxon>
        <taxon>Pseudomonadota</taxon>
        <taxon>Gammaproteobacteria</taxon>
        <taxon>Cellvibrionales</taxon>
        <taxon>Cellvibrionaceae</taxon>
        <taxon>Exilibacterium</taxon>
    </lineage>
</organism>
<evidence type="ECO:0000256" key="4">
    <source>
        <dbReference type="ARBA" id="ARBA00022517"/>
    </source>
</evidence>
<dbReference type="Pfam" id="PF02620">
    <property type="entry name" value="YceD"/>
    <property type="match status" value="1"/>
</dbReference>
<feature type="region of interest" description="Disordered" evidence="6">
    <location>
        <begin position="156"/>
        <end position="193"/>
    </location>
</feature>
<protein>
    <recommendedName>
        <fullName evidence="3">Large ribosomal RNA subunit accumulation protein YceD</fullName>
    </recommendedName>
    <alternativeName>
        <fullName evidence="5">23S rRNA accumulation protein YceD</fullName>
    </alternativeName>
</protein>
<name>A0A545T8C7_9GAMM</name>
<evidence type="ECO:0000256" key="6">
    <source>
        <dbReference type="SAM" id="MobiDB-lite"/>
    </source>
</evidence>
<evidence type="ECO:0000256" key="3">
    <source>
        <dbReference type="ARBA" id="ARBA00015716"/>
    </source>
</evidence>
<evidence type="ECO:0000313" key="8">
    <source>
        <dbReference type="Proteomes" id="UP000319732"/>
    </source>
</evidence>
<evidence type="ECO:0000256" key="2">
    <source>
        <dbReference type="ARBA" id="ARBA00010740"/>
    </source>
</evidence>
<keyword evidence="8" id="KW-1185">Reference proteome</keyword>
<proteinExistence type="inferred from homology"/>
<dbReference type="OrthoDB" id="9786771at2"/>
<dbReference type="PANTHER" id="PTHR38099">
    <property type="entry name" value="LARGE RIBOSOMAL RNA SUBUNIT ACCUMULATION PROTEIN YCED"/>
    <property type="match status" value="1"/>
</dbReference>
<sequence>MSDAPQKQVLPRRIDPRKFAQQGVNLAGDIAVSDLARLTEASVGDGPPVRAALAFGINEEKARTLTGTLDGQVNLVCQRCLEPVAVPLHCALNLVLVWDEEDARQLPRRLDPWIVGEGTADLYEVLEEELLLALPMVAYHAEACIDPALLSGGEATGATGQGGQKNARFSEANREASESNPFKVLEQLKKTPK</sequence>
<gene>
    <name evidence="7" type="ORF">FKG94_17440</name>
</gene>
<evidence type="ECO:0000256" key="5">
    <source>
        <dbReference type="ARBA" id="ARBA00031841"/>
    </source>
</evidence>
<comment type="function">
    <text evidence="1">Plays a role in synthesis, processing and/or stability of 23S rRNA.</text>
</comment>
<accession>A0A545T8C7</accession>
<dbReference type="RefSeq" id="WP_142905612.1">
    <property type="nucleotide sequence ID" value="NZ_ML660097.1"/>
</dbReference>